<gene>
    <name evidence="1" type="ORF">F4821DRAFT_33639</name>
</gene>
<proteinExistence type="predicted"/>
<protein>
    <submittedName>
        <fullName evidence="1">Pyridoxal-phosphate dependent enzyme</fullName>
    </submittedName>
</protein>
<comment type="caution">
    <text evidence="1">The sequence shown here is derived from an EMBL/GenBank/DDBJ whole genome shotgun (WGS) entry which is preliminary data.</text>
</comment>
<evidence type="ECO:0000313" key="1">
    <source>
        <dbReference type="EMBL" id="KAI6081227.1"/>
    </source>
</evidence>
<sequence>MGSCDPEPQKLWIETPGIPSAPLSRAAGCNIFLKLENLQPSGSFKSRGIGNLMYQAMLTKKNAHFYCSSGGNAGLAAATSAAVLSRPCTIVVPMSTSQYMIDKIRLLGAKVHQVGAHWALADAHLRTELLAHDPDGVYVPPFDHPHVWTGASTIVTELASQLQAFGVSVPDAIVCSCGGGGLLNGIMEGVENHFSSPSPNHNPNTNDHQQQQRKPQVLAVETDGADSLNASVRAGALVTLPAITSIATSLGAPRVSERSFRWAREAPHLKSLVVTDAEAVMGAVRLADDARMLVEVACGATVATAYNGDLRRIVGGGSKGEEEEDGTEDEALSDEEWSRKNVVLVVCGGSLVSLEILRAYQEKYNVK</sequence>
<evidence type="ECO:0000313" key="2">
    <source>
        <dbReference type="Proteomes" id="UP001497680"/>
    </source>
</evidence>
<dbReference type="EMBL" id="MU394403">
    <property type="protein sequence ID" value="KAI6081227.1"/>
    <property type="molecule type" value="Genomic_DNA"/>
</dbReference>
<dbReference type="Proteomes" id="UP001497680">
    <property type="component" value="Unassembled WGS sequence"/>
</dbReference>
<name>A0ACC0CL87_9PEZI</name>
<keyword evidence="2" id="KW-1185">Reference proteome</keyword>
<accession>A0ACC0CL87</accession>
<reference evidence="1 2" key="1">
    <citation type="journal article" date="2022" name="New Phytol.">
        <title>Ecological generalism drives hyperdiversity of secondary metabolite gene clusters in xylarialean endophytes.</title>
        <authorList>
            <person name="Franco M.E.E."/>
            <person name="Wisecaver J.H."/>
            <person name="Arnold A.E."/>
            <person name="Ju Y.M."/>
            <person name="Slot J.C."/>
            <person name="Ahrendt S."/>
            <person name="Moore L.P."/>
            <person name="Eastman K.E."/>
            <person name="Scott K."/>
            <person name="Konkel Z."/>
            <person name="Mondo S.J."/>
            <person name="Kuo A."/>
            <person name="Hayes R.D."/>
            <person name="Haridas S."/>
            <person name="Andreopoulos B."/>
            <person name="Riley R."/>
            <person name="LaButti K."/>
            <person name="Pangilinan J."/>
            <person name="Lipzen A."/>
            <person name="Amirebrahimi M."/>
            <person name="Yan J."/>
            <person name="Adam C."/>
            <person name="Keymanesh K."/>
            <person name="Ng V."/>
            <person name="Louie K."/>
            <person name="Northen T."/>
            <person name="Drula E."/>
            <person name="Henrissat B."/>
            <person name="Hsieh H.M."/>
            <person name="Youens-Clark K."/>
            <person name="Lutzoni F."/>
            <person name="Miadlikowska J."/>
            <person name="Eastwood D.C."/>
            <person name="Hamelin R.C."/>
            <person name="Grigoriev I.V."/>
            <person name="U'Ren J.M."/>
        </authorList>
    </citation>
    <scope>NUCLEOTIDE SEQUENCE [LARGE SCALE GENOMIC DNA]</scope>
    <source>
        <strain evidence="1 2">ER1909</strain>
    </source>
</reference>
<organism evidence="1 2">
    <name type="scientific">Hypoxylon rubiginosum</name>
    <dbReference type="NCBI Taxonomy" id="110542"/>
    <lineage>
        <taxon>Eukaryota</taxon>
        <taxon>Fungi</taxon>
        <taxon>Dikarya</taxon>
        <taxon>Ascomycota</taxon>
        <taxon>Pezizomycotina</taxon>
        <taxon>Sordariomycetes</taxon>
        <taxon>Xylariomycetidae</taxon>
        <taxon>Xylariales</taxon>
        <taxon>Hypoxylaceae</taxon>
        <taxon>Hypoxylon</taxon>
    </lineage>
</organism>